<dbReference type="AlphaFoldDB" id="A0A1Q5U9U0"/>
<proteinExistence type="predicted"/>
<accession>A0A1Q5U9U0</accession>
<evidence type="ECO:0000313" key="1">
    <source>
        <dbReference type="EMBL" id="OKP09238.1"/>
    </source>
</evidence>
<dbReference type="Proteomes" id="UP000186955">
    <property type="component" value="Unassembled WGS sequence"/>
</dbReference>
<keyword evidence="2" id="KW-1185">Reference proteome</keyword>
<comment type="caution">
    <text evidence="1">The sequence shown here is derived from an EMBL/GenBank/DDBJ whole genome shotgun (WGS) entry which is preliminary data.</text>
</comment>
<organism evidence="1 2">
    <name type="scientific">Penicillium subrubescens</name>
    <dbReference type="NCBI Taxonomy" id="1316194"/>
    <lineage>
        <taxon>Eukaryota</taxon>
        <taxon>Fungi</taxon>
        <taxon>Dikarya</taxon>
        <taxon>Ascomycota</taxon>
        <taxon>Pezizomycotina</taxon>
        <taxon>Eurotiomycetes</taxon>
        <taxon>Eurotiomycetidae</taxon>
        <taxon>Eurotiales</taxon>
        <taxon>Aspergillaceae</taxon>
        <taxon>Penicillium</taxon>
    </lineage>
</organism>
<gene>
    <name evidence="1" type="ORF">PENSUB_5446</name>
</gene>
<name>A0A1Q5U9U0_9EURO</name>
<reference evidence="1 2" key="1">
    <citation type="submission" date="2016-10" db="EMBL/GenBank/DDBJ databases">
        <title>Genome sequence of the ascomycete fungus Penicillium subrubescens.</title>
        <authorList>
            <person name="De Vries R.P."/>
            <person name="Peng M."/>
            <person name="Dilokpimol A."/>
            <person name="Hilden K."/>
            <person name="Makela M.R."/>
            <person name="Grigoriev I."/>
            <person name="Riley R."/>
            <person name="Granchi Z."/>
        </authorList>
    </citation>
    <scope>NUCLEOTIDE SEQUENCE [LARGE SCALE GENOMIC DNA]</scope>
    <source>
        <strain evidence="1 2">CBS 132785</strain>
    </source>
</reference>
<dbReference type="EMBL" id="MNBE01000557">
    <property type="protein sequence ID" value="OKP09238.1"/>
    <property type="molecule type" value="Genomic_DNA"/>
</dbReference>
<protein>
    <submittedName>
        <fullName evidence="1">Uncharacterized protein</fullName>
    </submittedName>
</protein>
<sequence>MGEDSAASRLGGVGGVCNQTMTPLAHSNLWSSSDSADNDFDYTEESPGNGIYLSHLQLNYILTWHAA</sequence>
<evidence type="ECO:0000313" key="2">
    <source>
        <dbReference type="Proteomes" id="UP000186955"/>
    </source>
</evidence>